<dbReference type="Proteomes" id="UP000515158">
    <property type="component" value="Unplaced"/>
</dbReference>
<dbReference type="AlphaFoldDB" id="A0A6P8ZV71"/>
<organism evidence="2">
    <name type="scientific">Thrips palmi</name>
    <name type="common">Melon thrips</name>
    <dbReference type="NCBI Taxonomy" id="161013"/>
    <lineage>
        <taxon>Eukaryota</taxon>
        <taxon>Metazoa</taxon>
        <taxon>Ecdysozoa</taxon>
        <taxon>Arthropoda</taxon>
        <taxon>Hexapoda</taxon>
        <taxon>Insecta</taxon>
        <taxon>Pterygota</taxon>
        <taxon>Neoptera</taxon>
        <taxon>Paraneoptera</taxon>
        <taxon>Thysanoptera</taxon>
        <taxon>Terebrantia</taxon>
        <taxon>Thripoidea</taxon>
        <taxon>Thripidae</taxon>
        <taxon>Thrips</taxon>
    </lineage>
</organism>
<protein>
    <submittedName>
        <fullName evidence="2">Uncharacterized protein LOC117649929</fullName>
    </submittedName>
</protein>
<reference evidence="2" key="1">
    <citation type="submission" date="2025-08" db="UniProtKB">
        <authorList>
            <consortium name="RefSeq"/>
        </authorList>
    </citation>
    <scope>IDENTIFICATION</scope>
    <source>
        <tissue evidence="2">Total insect</tissue>
    </source>
</reference>
<evidence type="ECO:0000313" key="2">
    <source>
        <dbReference type="RefSeq" id="XP_034249005.1"/>
    </source>
</evidence>
<dbReference type="InParanoid" id="A0A6P8ZV71"/>
<name>A0A6P8ZV71_THRPL</name>
<evidence type="ECO:0000313" key="1">
    <source>
        <dbReference type="Proteomes" id="UP000515158"/>
    </source>
</evidence>
<dbReference type="GeneID" id="117649929"/>
<dbReference type="KEGG" id="tpal:117649929"/>
<sequence length="102" mass="11225">MINSESSIGKISNISFTFSSSVIVATFAASDCARSTKSIVVSVGVFLRLRILVLIDEAVFLTGILGETDQYNQERLCLLHHIYCKLRPHGQANGVRCRHQTA</sequence>
<keyword evidence="1" id="KW-1185">Reference proteome</keyword>
<proteinExistence type="predicted"/>
<accession>A0A6P8ZV71</accession>
<dbReference type="RefSeq" id="XP_034249005.1">
    <property type="nucleotide sequence ID" value="XM_034393114.1"/>
</dbReference>
<gene>
    <name evidence="2" type="primary">LOC117649929</name>
</gene>